<gene>
    <name evidence="9" type="ORF">WKW79_26860</name>
</gene>
<feature type="transmembrane region" description="Helical" evidence="8">
    <location>
        <begin position="51"/>
        <end position="69"/>
    </location>
</feature>
<feature type="transmembrane region" description="Helical" evidence="8">
    <location>
        <begin position="195"/>
        <end position="220"/>
    </location>
</feature>
<proteinExistence type="inferred from homology"/>
<evidence type="ECO:0000256" key="8">
    <source>
        <dbReference type="SAM" id="Phobius"/>
    </source>
</evidence>
<dbReference type="RefSeq" id="WP_340338282.1">
    <property type="nucleotide sequence ID" value="NZ_JBBKZS010000015.1"/>
</dbReference>
<feature type="transmembrane region" description="Helical" evidence="8">
    <location>
        <begin position="240"/>
        <end position="265"/>
    </location>
</feature>
<organism evidence="9 10">
    <name type="scientific">Variovorax robiniae</name>
    <dbReference type="NCBI Taxonomy" id="1836199"/>
    <lineage>
        <taxon>Bacteria</taxon>
        <taxon>Pseudomonadati</taxon>
        <taxon>Pseudomonadota</taxon>
        <taxon>Betaproteobacteria</taxon>
        <taxon>Burkholderiales</taxon>
        <taxon>Comamonadaceae</taxon>
        <taxon>Variovorax</taxon>
    </lineage>
</organism>
<evidence type="ECO:0000313" key="10">
    <source>
        <dbReference type="Proteomes" id="UP001367030"/>
    </source>
</evidence>
<keyword evidence="5 8" id="KW-0812">Transmembrane</keyword>
<dbReference type="EMBL" id="JBBKZS010000015">
    <property type="protein sequence ID" value="MEJ8858217.1"/>
    <property type="molecule type" value="Genomic_DNA"/>
</dbReference>
<accession>A0ABU8XHT9</accession>
<feature type="transmembrane region" description="Helical" evidence="8">
    <location>
        <begin position="135"/>
        <end position="157"/>
    </location>
</feature>
<feature type="transmembrane region" description="Helical" evidence="8">
    <location>
        <begin position="169"/>
        <end position="188"/>
    </location>
</feature>
<feature type="transmembrane region" description="Helical" evidence="8">
    <location>
        <begin position="380"/>
        <end position="399"/>
    </location>
</feature>
<keyword evidence="3" id="KW-0813">Transport</keyword>
<evidence type="ECO:0000256" key="6">
    <source>
        <dbReference type="ARBA" id="ARBA00022989"/>
    </source>
</evidence>
<protein>
    <submittedName>
        <fullName evidence="9">Nucleobase:cation symporter-2 family protein</fullName>
    </submittedName>
</protein>
<keyword evidence="4" id="KW-1003">Cell membrane</keyword>
<keyword evidence="7 8" id="KW-0472">Membrane</keyword>
<dbReference type="NCBIfam" id="NF037981">
    <property type="entry name" value="NCS2_1"/>
    <property type="match status" value="1"/>
</dbReference>
<evidence type="ECO:0000256" key="1">
    <source>
        <dbReference type="ARBA" id="ARBA00004651"/>
    </source>
</evidence>
<feature type="transmembrane region" description="Helical" evidence="8">
    <location>
        <begin position="106"/>
        <end position="126"/>
    </location>
</feature>
<dbReference type="PANTHER" id="PTHR42810:SF4">
    <property type="entry name" value="URIC ACID TRANSPORTER UACT"/>
    <property type="match status" value="1"/>
</dbReference>
<feature type="transmembrane region" description="Helical" evidence="8">
    <location>
        <begin position="347"/>
        <end position="368"/>
    </location>
</feature>
<comment type="caution">
    <text evidence="9">The sequence shown here is derived from an EMBL/GenBank/DDBJ whole genome shotgun (WGS) entry which is preliminary data.</text>
</comment>
<dbReference type="InterPro" id="IPR006043">
    <property type="entry name" value="NCS2"/>
</dbReference>
<dbReference type="PROSITE" id="PS01116">
    <property type="entry name" value="XANTH_URACIL_PERMASE"/>
    <property type="match status" value="1"/>
</dbReference>
<evidence type="ECO:0000256" key="2">
    <source>
        <dbReference type="ARBA" id="ARBA00008821"/>
    </source>
</evidence>
<comment type="subcellular location">
    <subcellularLocation>
        <location evidence="1">Cell membrane</location>
        <topology evidence="1">Multi-pass membrane protein</topology>
    </subcellularLocation>
</comment>
<feature type="transmembrane region" description="Helical" evidence="8">
    <location>
        <begin position="81"/>
        <end position="100"/>
    </location>
</feature>
<feature type="transmembrane region" description="Helical" evidence="8">
    <location>
        <begin position="20"/>
        <end position="45"/>
    </location>
</feature>
<dbReference type="PANTHER" id="PTHR42810">
    <property type="entry name" value="PURINE PERMEASE C1399.01C-RELATED"/>
    <property type="match status" value="1"/>
</dbReference>
<evidence type="ECO:0000256" key="4">
    <source>
        <dbReference type="ARBA" id="ARBA00022475"/>
    </source>
</evidence>
<comment type="similarity">
    <text evidence="2">Belongs to the nucleobase:cation symporter-2 (NCS2) (TC 2.A.40) family.</text>
</comment>
<dbReference type="Proteomes" id="UP001367030">
    <property type="component" value="Unassembled WGS sequence"/>
</dbReference>
<evidence type="ECO:0000256" key="3">
    <source>
        <dbReference type="ARBA" id="ARBA00022448"/>
    </source>
</evidence>
<evidence type="ECO:0000256" key="7">
    <source>
        <dbReference type="ARBA" id="ARBA00023136"/>
    </source>
</evidence>
<keyword evidence="10" id="KW-1185">Reference proteome</keyword>
<evidence type="ECO:0000313" key="9">
    <source>
        <dbReference type="EMBL" id="MEJ8858217.1"/>
    </source>
</evidence>
<feature type="transmembrane region" description="Helical" evidence="8">
    <location>
        <begin position="319"/>
        <end position="341"/>
    </location>
</feature>
<keyword evidence="6 8" id="KW-1133">Transmembrane helix</keyword>
<dbReference type="Pfam" id="PF00860">
    <property type="entry name" value="Xan_ur_permease"/>
    <property type="match status" value="1"/>
</dbReference>
<dbReference type="InterPro" id="IPR006042">
    <property type="entry name" value="Xan_ur_permease"/>
</dbReference>
<evidence type="ECO:0000256" key="5">
    <source>
        <dbReference type="ARBA" id="ARBA00022692"/>
    </source>
</evidence>
<reference evidence="9 10" key="1">
    <citation type="submission" date="2024-03" db="EMBL/GenBank/DDBJ databases">
        <title>Novel species of the genus Variovorax.</title>
        <authorList>
            <person name="Liu Q."/>
            <person name="Xin Y.-H."/>
        </authorList>
    </citation>
    <scope>NUCLEOTIDE SEQUENCE [LARGE SCALE GENOMIC DNA]</scope>
    <source>
        <strain evidence="9 10">KACC 18901</strain>
    </source>
</reference>
<name>A0ABU8XHT9_9BURK</name>
<feature type="transmembrane region" description="Helical" evidence="8">
    <location>
        <begin position="405"/>
        <end position="428"/>
    </location>
</feature>
<sequence length="454" mass="47132">MSRASDTPAVDAVLPWSQMLLFGLQHVLVMAAVPITSVFLVAKALSLSADLTVNLISATFLLCGIGTLLQSFGPGKLGAKLPFVMVPGGAPIVMFLTIAQQRDLQTASGAVILTALFYFLVLPVFARCIRFFPKIVIGTLLMLVAINLVKVYGGIIAGKAGTPGFADPAHIGLALATIAFTLLFARVFKGMLGQLAVLLGLVAGTVLAAVCGMMDFSGVAAGPVWSAPSLLPFGMPHFDVVAALPLLIFSVISMVEATGQTIAVAEVVGKKIDPRDVVPRTIRGDALMSLAGGFFGTSMIITSGENIGIVRATNVRSRYVTATAGAILVLIALSAPLGRLASAIPEAVVGGTAMVVFAIIGTIGIDILRKVDLHERSNMFVLAGALVMGLLPILVPGLYSKFPATLQLVLGNGLAMGAITAIVLNIVFNHLAAARRDDSHHNETAQHEQAPAAQ</sequence>